<dbReference type="EMBL" id="JAUHLN010000004">
    <property type="protein sequence ID" value="MDN4075223.1"/>
    <property type="molecule type" value="Genomic_DNA"/>
</dbReference>
<dbReference type="NCBIfam" id="NF040878">
    <property type="entry name" value="SE1561_fam"/>
    <property type="match status" value="1"/>
</dbReference>
<protein>
    <submittedName>
        <fullName evidence="1">SE1561 family protein</fullName>
    </submittedName>
</protein>
<accession>A0ABT8EBC9</accession>
<comment type="caution">
    <text evidence="1">The sequence shown here is derived from an EMBL/GenBank/DDBJ whole genome shotgun (WGS) entry which is preliminary data.</text>
</comment>
<reference evidence="1" key="1">
    <citation type="submission" date="2023-06" db="EMBL/GenBank/DDBJ databases">
        <title>Draft Genome Sequences of Representative Paenibacillus Polymyxa, Bacillus cereus, Fictibacillus sp., and Brevibacillus agri Strains Isolated from Amazonian Dark Earth.</title>
        <authorList>
            <person name="Pellegrinetti T.A."/>
            <person name="Cunha I.C.M."/>
            <person name="Chaves M.G."/>
            <person name="Freitas A.S."/>
            <person name="Silva A.V.R."/>
            <person name="Tsai S.M."/>
            <person name="Mendes L.W."/>
        </authorList>
    </citation>
    <scope>NUCLEOTIDE SEQUENCE</scope>
    <source>
        <strain evidence="1">CENA-BCM004</strain>
    </source>
</reference>
<name>A0ABT8EBC9_9BACL</name>
<evidence type="ECO:0000313" key="1">
    <source>
        <dbReference type="EMBL" id="MDN4075223.1"/>
    </source>
</evidence>
<keyword evidence="2" id="KW-1185">Reference proteome</keyword>
<evidence type="ECO:0000313" key="2">
    <source>
        <dbReference type="Proteomes" id="UP001168694"/>
    </source>
</evidence>
<organism evidence="1 2">
    <name type="scientific">Fictibacillus terranigra</name>
    <dbReference type="NCBI Taxonomy" id="3058424"/>
    <lineage>
        <taxon>Bacteria</taxon>
        <taxon>Bacillati</taxon>
        <taxon>Bacillota</taxon>
        <taxon>Bacilli</taxon>
        <taxon>Bacillales</taxon>
        <taxon>Fictibacillaceae</taxon>
        <taxon>Fictibacillus</taxon>
    </lineage>
</organism>
<dbReference type="InterPro" id="IPR047670">
    <property type="entry name" value="YfjT-like"/>
</dbReference>
<proteinExistence type="predicted"/>
<dbReference type="RefSeq" id="WP_290401317.1">
    <property type="nucleotide sequence ID" value="NZ_JAUHLN010000004.1"/>
</dbReference>
<gene>
    <name evidence="1" type="ORF">QYF49_19825</name>
</gene>
<dbReference type="Proteomes" id="UP001168694">
    <property type="component" value="Unassembled WGS sequence"/>
</dbReference>
<sequence>MGKSIEDRSSQKEYIVQRVDMLLQVLDSIDAETAGVEEIDRIIGMLDDLELKCKQFRNNWEEKNR</sequence>